<gene>
    <name evidence="1" type="ORF">RPERSI_LOCUS27049</name>
</gene>
<evidence type="ECO:0000313" key="2">
    <source>
        <dbReference type="Proteomes" id="UP000789920"/>
    </source>
</evidence>
<dbReference type="EMBL" id="CAJVQC010094300">
    <property type="protein sequence ID" value="CAG8827722.1"/>
    <property type="molecule type" value="Genomic_DNA"/>
</dbReference>
<comment type="caution">
    <text evidence="1">The sequence shown here is derived from an EMBL/GenBank/DDBJ whole genome shotgun (WGS) entry which is preliminary data.</text>
</comment>
<organism evidence="1 2">
    <name type="scientific">Racocetra persica</name>
    <dbReference type="NCBI Taxonomy" id="160502"/>
    <lineage>
        <taxon>Eukaryota</taxon>
        <taxon>Fungi</taxon>
        <taxon>Fungi incertae sedis</taxon>
        <taxon>Mucoromycota</taxon>
        <taxon>Glomeromycotina</taxon>
        <taxon>Glomeromycetes</taxon>
        <taxon>Diversisporales</taxon>
        <taxon>Gigasporaceae</taxon>
        <taxon>Racocetra</taxon>
    </lineage>
</organism>
<proteinExistence type="predicted"/>
<keyword evidence="2" id="KW-1185">Reference proteome</keyword>
<reference evidence="1" key="1">
    <citation type="submission" date="2021-06" db="EMBL/GenBank/DDBJ databases">
        <authorList>
            <person name="Kallberg Y."/>
            <person name="Tangrot J."/>
            <person name="Rosling A."/>
        </authorList>
    </citation>
    <scope>NUCLEOTIDE SEQUENCE</scope>
    <source>
        <strain evidence="1">MA461A</strain>
    </source>
</reference>
<accession>A0ACA9S539</accession>
<protein>
    <submittedName>
        <fullName evidence="1">35984_t:CDS:1</fullName>
    </submittedName>
</protein>
<sequence>LSKRTNSAISSRPSVFAPFRSQKEYSPSSLSNCIRKSTRICTTVGGIKWKNETIKKKGIVSRHHDHLTDDELKKIFQHEKVSIDTSQGLIYRIFMWSCLLFQPRGGEHYKISIKQFNFTPNGGIHFAKNFQKNDQGGVDGNSDALIIPVPPDTEGYQGPVHDFKFYFSKRLLNSSCDSLYLRINKEAKDPWFYDIQLGENTCRSLMKDICIAVGIDINGRDIINHSERSTPITFLFQKGVPMVTTMSLTGHRSESSYRIYARPSNQQREDALSLLIDNVGLIPLNNLENLQ</sequence>
<name>A0ACA9S539_9GLOM</name>
<evidence type="ECO:0000313" key="1">
    <source>
        <dbReference type="EMBL" id="CAG8827722.1"/>
    </source>
</evidence>
<dbReference type="Proteomes" id="UP000789920">
    <property type="component" value="Unassembled WGS sequence"/>
</dbReference>
<feature type="non-terminal residue" evidence="1">
    <location>
        <position position="291"/>
    </location>
</feature>
<feature type="non-terminal residue" evidence="1">
    <location>
        <position position="1"/>
    </location>
</feature>